<evidence type="ECO:0000313" key="9">
    <source>
        <dbReference type="Proteomes" id="UP000183760"/>
    </source>
</evidence>
<keyword evidence="8" id="KW-0647">Proteasome</keyword>
<dbReference type="EMBL" id="BJXR01000036">
    <property type="protein sequence ID" value="GEN09826.1"/>
    <property type="molecule type" value="Genomic_DNA"/>
</dbReference>
<dbReference type="GO" id="GO:0006508">
    <property type="term" value="P:proteolysis"/>
    <property type="evidence" value="ECO:0007669"/>
    <property type="project" value="UniProtKB-KW"/>
</dbReference>
<organism evidence="7 10">
    <name type="scientific">Myxococcus fulvus</name>
    <dbReference type="NCBI Taxonomy" id="33"/>
    <lineage>
        <taxon>Bacteria</taxon>
        <taxon>Pseudomonadati</taxon>
        <taxon>Myxococcota</taxon>
        <taxon>Myxococcia</taxon>
        <taxon>Myxococcales</taxon>
        <taxon>Cystobacterineae</taxon>
        <taxon>Myxococcaceae</taxon>
        <taxon>Myxococcus</taxon>
    </lineage>
</organism>
<accession>A0A511T6N1</accession>
<keyword evidence="2" id="KW-0479">Metal-binding</keyword>
<evidence type="ECO:0000256" key="2">
    <source>
        <dbReference type="ARBA" id="ARBA00022723"/>
    </source>
</evidence>
<reference evidence="8 9" key="1">
    <citation type="submission" date="2016-10" db="EMBL/GenBank/DDBJ databases">
        <authorList>
            <person name="Varghese N."/>
            <person name="Submissions S."/>
        </authorList>
    </citation>
    <scope>NUCLEOTIDE SEQUENCE [LARGE SCALE GENOMIC DNA]</scope>
    <source>
        <strain evidence="8 9">DSM 16525</strain>
    </source>
</reference>
<dbReference type="Proteomes" id="UP000321514">
    <property type="component" value="Unassembled WGS sequence"/>
</dbReference>
<evidence type="ECO:0000313" key="7">
    <source>
        <dbReference type="EMBL" id="GEN09826.1"/>
    </source>
</evidence>
<evidence type="ECO:0000313" key="10">
    <source>
        <dbReference type="Proteomes" id="UP000321514"/>
    </source>
</evidence>
<name>A0A511T6N1_MYXFU</name>
<protein>
    <submittedName>
        <fullName evidence="8">Proteasome lid subunit RPN8/RPN11, contains Jab1/MPN metalloenzyme (JAMM) motif</fullName>
    </submittedName>
</protein>
<dbReference type="GO" id="GO:0008235">
    <property type="term" value="F:metalloexopeptidase activity"/>
    <property type="evidence" value="ECO:0007669"/>
    <property type="project" value="TreeGrafter"/>
</dbReference>
<dbReference type="InterPro" id="IPR051929">
    <property type="entry name" value="VirAsm_ModProt"/>
</dbReference>
<feature type="domain" description="JAB" evidence="6">
    <location>
        <begin position="10"/>
        <end position="117"/>
    </location>
</feature>
<dbReference type="RefSeq" id="WP_255316150.1">
    <property type="nucleotide sequence ID" value="NZ_BJXR01000036.1"/>
</dbReference>
<dbReference type="PANTHER" id="PTHR34858">
    <property type="entry name" value="CYSO-CYSTEINE PEPTIDASE"/>
    <property type="match status" value="1"/>
</dbReference>
<proteinExistence type="predicted"/>
<evidence type="ECO:0000259" key="6">
    <source>
        <dbReference type="Pfam" id="PF14464"/>
    </source>
</evidence>
<dbReference type="Pfam" id="PF14464">
    <property type="entry name" value="Prok-JAB"/>
    <property type="match status" value="1"/>
</dbReference>
<keyword evidence="9" id="KW-1185">Reference proteome</keyword>
<keyword evidence="4" id="KW-0862">Zinc</keyword>
<keyword evidence="3" id="KW-0378">Hydrolase</keyword>
<evidence type="ECO:0000256" key="5">
    <source>
        <dbReference type="ARBA" id="ARBA00023049"/>
    </source>
</evidence>
<dbReference type="GO" id="GO:0000502">
    <property type="term" value="C:proteasome complex"/>
    <property type="evidence" value="ECO:0007669"/>
    <property type="project" value="UniProtKB-KW"/>
</dbReference>
<evidence type="ECO:0000313" key="8">
    <source>
        <dbReference type="EMBL" id="SEU26495.1"/>
    </source>
</evidence>
<evidence type="ECO:0000256" key="3">
    <source>
        <dbReference type="ARBA" id="ARBA00022801"/>
    </source>
</evidence>
<dbReference type="InterPro" id="IPR028090">
    <property type="entry name" value="JAB_dom_prok"/>
</dbReference>
<dbReference type="Gene3D" id="3.40.140.10">
    <property type="entry name" value="Cytidine Deaminase, domain 2"/>
    <property type="match status" value="1"/>
</dbReference>
<dbReference type="CDD" id="cd08070">
    <property type="entry name" value="MPN_like"/>
    <property type="match status" value="1"/>
</dbReference>
<keyword evidence="5" id="KW-0482">Metalloprotease</keyword>
<keyword evidence="1" id="KW-0645">Protease</keyword>
<evidence type="ECO:0000256" key="1">
    <source>
        <dbReference type="ARBA" id="ARBA00022670"/>
    </source>
</evidence>
<comment type="caution">
    <text evidence="7">The sequence shown here is derived from an EMBL/GenBank/DDBJ whole genome shotgun (WGS) entry which is preliminary data.</text>
</comment>
<evidence type="ECO:0000256" key="4">
    <source>
        <dbReference type="ARBA" id="ARBA00022833"/>
    </source>
</evidence>
<dbReference type="Proteomes" id="UP000183760">
    <property type="component" value="Unassembled WGS sequence"/>
</dbReference>
<gene>
    <name evidence="7" type="ORF">MFU01_48630</name>
    <name evidence="8" type="ORF">SAMN05443572_107268</name>
</gene>
<dbReference type="EMBL" id="FOIB01000007">
    <property type="protein sequence ID" value="SEU26495.1"/>
    <property type="molecule type" value="Genomic_DNA"/>
</dbReference>
<dbReference type="AlphaFoldDB" id="A0A511T6N1"/>
<dbReference type="STRING" id="1334629.MFUL124B02_20770"/>
<dbReference type="GO" id="GO:0008270">
    <property type="term" value="F:zinc ion binding"/>
    <property type="evidence" value="ECO:0007669"/>
    <property type="project" value="TreeGrafter"/>
</dbReference>
<sequence>MSPWVDPRWPEPVRTQVLRHLEASYPLEGCGVILASSDSARVLPLRNVSPMPAVAYAFEPHEWLQVCLQAESSGERITAVFHSHVDAPPTFSLEDAAWAAPSGHPLLPGVSYLIASVHRGCVTCVCEYEWNGGEFRTRQV</sequence>
<reference evidence="7 10" key="2">
    <citation type="submission" date="2019-07" db="EMBL/GenBank/DDBJ databases">
        <title>Whole genome shotgun sequence of Myxococcus fulvus NBRC 100333.</title>
        <authorList>
            <person name="Hosoyama A."/>
            <person name="Uohara A."/>
            <person name="Ohji S."/>
            <person name="Ichikawa N."/>
        </authorList>
    </citation>
    <scope>NUCLEOTIDE SEQUENCE [LARGE SCALE GENOMIC DNA]</scope>
    <source>
        <strain evidence="7 10">NBRC 100333</strain>
    </source>
</reference>
<dbReference type="SUPFAM" id="SSF102712">
    <property type="entry name" value="JAB1/MPN domain"/>
    <property type="match status" value="1"/>
</dbReference>
<dbReference type="PANTHER" id="PTHR34858:SF1">
    <property type="entry name" value="CYSO-CYSTEINE PEPTIDASE"/>
    <property type="match status" value="1"/>
</dbReference>